<feature type="domain" description="PAC" evidence="11">
    <location>
        <begin position="253"/>
        <end position="306"/>
    </location>
</feature>
<dbReference type="EC" id="2.7.13.3" evidence="2"/>
<dbReference type="PROSITE" id="PS50112">
    <property type="entry name" value="PAS"/>
    <property type="match status" value="1"/>
</dbReference>
<dbReference type="PANTHER" id="PTHR43047:SF72">
    <property type="entry name" value="OSMOSENSING HISTIDINE PROTEIN KINASE SLN1"/>
    <property type="match status" value="1"/>
</dbReference>
<dbReference type="InterPro" id="IPR000700">
    <property type="entry name" value="PAS-assoc_C"/>
</dbReference>
<dbReference type="InterPro" id="IPR001789">
    <property type="entry name" value="Sig_transdc_resp-reg_receiver"/>
</dbReference>
<dbReference type="SUPFAM" id="SSF55874">
    <property type="entry name" value="ATPase domain of HSP90 chaperone/DNA topoisomerase II/histidine kinase"/>
    <property type="match status" value="1"/>
</dbReference>
<dbReference type="InterPro" id="IPR000014">
    <property type="entry name" value="PAS"/>
</dbReference>
<dbReference type="EMBL" id="VLPK01000002">
    <property type="protein sequence ID" value="TSJ40637.1"/>
    <property type="molecule type" value="Genomic_DNA"/>
</dbReference>
<keyword evidence="13" id="KW-1185">Reference proteome</keyword>
<feature type="modified residue" description="4-aspartylphosphate" evidence="6">
    <location>
        <position position="872"/>
    </location>
</feature>
<keyword evidence="5" id="KW-0418">Kinase</keyword>
<dbReference type="Proteomes" id="UP000318733">
    <property type="component" value="Unassembled WGS sequence"/>
</dbReference>
<accession>A0A556ML31</accession>
<dbReference type="SMART" id="SM00091">
    <property type="entry name" value="PAS"/>
    <property type="match status" value="3"/>
</dbReference>
<gene>
    <name evidence="12" type="ORF">FO440_12875</name>
</gene>
<dbReference type="RefSeq" id="WP_144248675.1">
    <property type="nucleotide sequence ID" value="NZ_VLPK01000002.1"/>
</dbReference>
<dbReference type="GO" id="GO:0009927">
    <property type="term" value="F:histidine phosphotransfer kinase activity"/>
    <property type="evidence" value="ECO:0007669"/>
    <property type="project" value="TreeGrafter"/>
</dbReference>
<reference evidence="12 13" key="1">
    <citation type="submission" date="2019-07" db="EMBL/GenBank/DDBJ databases">
        <authorList>
            <person name="Huq M.A."/>
        </authorList>
    </citation>
    <scope>NUCLEOTIDE SEQUENCE [LARGE SCALE GENOMIC DNA]</scope>
    <source>
        <strain evidence="12 13">MAH-19</strain>
    </source>
</reference>
<dbReference type="InterPro" id="IPR001610">
    <property type="entry name" value="PAC"/>
</dbReference>
<evidence type="ECO:0000256" key="7">
    <source>
        <dbReference type="SAM" id="Phobius"/>
    </source>
</evidence>
<dbReference type="InterPro" id="IPR005467">
    <property type="entry name" value="His_kinase_dom"/>
</dbReference>
<dbReference type="Pfam" id="PF00072">
    <property type="entry name" value="Response_reg"/>
    <property type="match status" value="1"/>
</dbReference>
<evidence type="ECO:0000259" key="11">
    <source>
        <dbReference type="PROSITE" id="PS50113"/>
    </source>
</evidence>
<dbReference type="SMART" id="SM00388">
    <property type="entry name" value="HisKA"/>
    <property type="match status" value="1"/>
</dbReference>
<feature type="domain" description="PAC" evidence="11">
    <location>
        <begin position="383"/>
        <end position="436"/>
    </location>
</feature>
<comment type="caution">
    <text evidence="12">The sequence shown here is derived from an EMBL/GenBank/DDBJ whole genome shotgun (WGS) entry which is preliminary data.</text>
</comment>
<dbReference type="SMART" id="SM00448">
    <property type="entry name" value="REC"/>
    <property type="match status" value="1"/>
</dbReference>
<evidence type="ECO:0000259" key="10">
    <source>
        <dbReference type="PROSITE" id="PS50112"/>
    </source>
</evidence>
<dbReference type="InterPro" id="IPR036890">
    <property type="entry name" value="HATPase_C_sf"/>
</dbReference>
<dbReference type="InterPro" id="IPR011006">
    <property type="entry name" value="CheY-like_superfamily"/>
</dbReference>
<dbReference type="Gene3D" id="3.40.50.2300">
    <property type="match status" value="1"/>
</dbReference>
<evidence type="ECO:0000256" key="1">
    <source>
        <dbReference type="ARBA" id="ARBA00000085"/>
    </source>
</evidence>
<keyword evidence="7" id="KW-0812">Transmembrane</keyword>
<sequence>MTFPDVNVLLIPVYYSVGLPLIILVAMALFMLLTYKHYIKKAVKTYIDQLPDSPKQLNSLINSLNDIIFEFDENKVCLNAWFNEFTERVVDPRSLVGKKLEDLLGEERSAKFNVALDYVIAHKETTSIEYISDYGTGKWLKAHFTPVFDRDRNYTHRISVSVSDISEQKSYADELKEKEHLLLEAQTIAKIGNWLYDSTTKGLFLSTNLLLVLETEDISDDSDKLKSYLRLVHWDDREGCSQFLSSVATSTEKEYEHRLITPTGKLKYIKIIIGNKEFHDDGRLKRIVGIIQDVTDVKLSEKAIKRGRSELLEAQKIAKIGNWNWDLTTNKISWSDEIAAIFEVAPEVVVHLGVRRLLLTYIHRNDKFILQHLFKSATIIPNYTCVLRIITSSGKTKYLSVIVGNVLKAENGIARKIIGTLQDITARKQVEIDYKRTENKYKLVLETIKLVAISLDNQGNIIFCNQYLANLLGYDQKEIIGMHWSDNFIPKECKQEISEMITENAVPQHYINPVLCKNGTERVISWQNTVSYDENGLLKETTSIGEDITDQQKATKELIFAKEMAEKASRFKSDFLSIMSHEIRTPMNAVLGTTNLLLLDNPRPEQLEYLNILKFSGENLLAIINDILDYNKIEAGKLELNQLKFNICALAKKIKQTFTAKAAEKKLKLTLSLDEKIPEFIIGDQMRLSQILNNLIGNSVKFTHRGRISIELKAEQVDENRATIRFTVEDTGVGIAAENLSMIFDPFTQEPTIRNTNNIGTGLGLAITKRLVNLHNSDISVTSAPEEGTSFTFSITFDRPQTEVKKQAADAFNNPMLNLQGMNVLVVDDNKLNLLIASKFLKKWQANVDEALNGQIAVNMVNDKAYDLIIMDLQMPVMDGFEATQTIKKTQPTIPIIALTADAMPETYDKALTAGMSDYLTKPFVPELLFDKVSRYYSH</sequence>
<dbReference type="GO" id="GO:0005886">
    <property type="term" value="C:plasma membrane"/>
    <property type="evidence" value="ECO:0007669"/>
    <property type="project" value="TreeGrafter"/>
</dbReference>
<dbReference type="Gene3D" id="2.10.70.100">
    <property type="match status" value="2"/>
</dbReference>
<dbReference type="NCBIfam" id="TIGR00229">
    <property type="entry name" value="sensory_box"/>
    <property type="match status" value="1"/>
</dbReference>
<evidence type="ECO:0000256" key="3">
    <source>
        <dbReference type="ARBA" id="ARBA00022553"/>
    </source>
</evidence>
<comment type="catalytic activity">
    <reaction evidence="1">
        <text>ATP + protein L-histidine = ADP + protein N-phospho-L-histidine.</text>
        <dbReference type="EC" id="2.7.13.3"/>
    </reaction>
</comment>
<evidence type="ECO:0000256" key="4">
    <source>
        <dbReference type="ARBA" id="ARBA00022679"/>
    </source>
</evidence>
<dbReference type="Gene3D" id="1.10.287.130">
    <property type="match status" value="1"/>
</dbReference>
<dbReference type="Pfam" id="PF13426">
    <property type="entry name" value="PAS_9"/>
    <property type="match status" value="2"/>
</dbReference>
<dbReference type="SUPFAM" id="SSF47384">
    <property type="entry name" value="Homodimeric domain of signal transducing histidine kinase"/>
    <property type="match status" value="1"/>
</dbReference>
<evidence type="ECO:0000313" key="12">
    <source>
        <dbReference type="EMBL" id="TSJ40637.1"/>
    </source>
</evidence>
<evidence type="ECO:0000256" key="5">
    <source>
        <dbReference type="ARBA" id="ARBA00022777"/>
    </source>
</evidence>
<dbReference type="InterPro" id="IPR035965">
    <property type="entry name" value="PAS-like_dom_sf"/>
</dbReference>
<dbReference type="PRINTS" id="PR00344">
    <property type="entry name" value="BCTRLSENSOR"/>
</dbReference>
<dbReference type="GO" id="GO:0000155">
    <property type="term" value="F:phosphorelay sensor kinase activity"/>
    <property type="evidence" value="ECO:0007669"/>
    <property type="project" value="InterPro"/>
</dbReference>
<dbReference type="PROSITE" id="PS50110">
    <property type="entry name" value="RESPONSE_REGULATORY"/>
    <property type="match status" value="1"/>
</dbReference>
<dbReference type="CDD" id="cd16922">
    <property type="entry name" value="HATPase_EvgS-ArcB-TorS-like"/>
    <property type="match status" value="1"/>
</dbReference>
<dbReference type="InterPro" id="IPR036097">
    <property type="entry name" value="HisK_dim/P_sf"/>
</dbReference>
<dbReference type="SUPFAM" id="SSF55785">
    <property type="entry name" value="PYP-like sensor domain (PAS domain)"/>
    <property type="match status" value="4"/>
</dbReference>
<protein>
    <recommendedName>
        <fullName evidence="2">histidine kinase</fullName>
        <ecNumber evidence="2">2.7.13.3</ecNumber>
    </recommendedName>
</protein>
<dbReference type="Gene3D" id="3.30.450.20">
    <property type="entry name" value="PAS domain"/>
    <property type="match status" value="4"/>
</dbReference>
<keyword evidence="4" id="KW-0808">Transferase</keyword>
<dbReference type="CDD" id="cd00130">
    <property type="entry name" value="PAS"/>
    <property type="match status" value="1"/>
</dbReference>
<feature type="transmembrane region" description="Helical" evidence="7">
    <location>
        <begin position="12"/>
        <end position="35"/>
    </location>
</feature>
<evidence type="ECO:0000313" key="13">
    <source>
        <dbReference type="Proteomes" id="UP000318733"/>
    </source>
</evidence>
<dbReference type="CDD" id="cd17546">
    <property type="entry name" value="REC_hyHK_CKI1_RcsC-like"/>
    <property type="match status" value="1"/>
</dbReference>
<dbReference type="SMART" id="SM00086">
    <property type="entry name" value="PAC"/>
    <property type="match status" value="4"/>
</dbReference>
<dbReference type="InterPro" id="IPR013656">
    <property type="entry name" value="PAS_4"/>
</dbReference>
<keyword evidence="3 6" id="KW-0597">Phosphoprotein</keyword>
<feature type="domain" description="Response regulatory" evidence="9">
    <location>
        <begin position="823"/>
        <end position="937"/>
    </location>
</feature>
<proteinExistence type="predicted"/>
<name>A0A556ML31_9SPHI</name>
<organism evidence="12 13">
    <name type="scientific">Mucilaginibacter corticis</name>
    <dbReference type="NCBI Taxonomy" id="2597670"/>
    <lineage>
        <taxon>Bacteria</taxon>
        <taxon>Pseudomonadati</taxon>
        <taxon>Bacteroidota</taxon>
        <taxon>Sphingobacteriia</taxon>
        <taxon>Sphingobacteriales</taxon>
        <taxon>Sphingobacteriaceae</taxon>
        <taxon>Mucilaginibacter</taxon>
    </lineage>
</organism>
<feature type="domain" description="Histidine kinase" evidence="8">
    <location>
        <begin position="578"/>
        <end position="799"/>
    </location>
</feature>
<evidence type="ECO:0000256" key="6">
    <source>
        <dbReference type="PROSITE-ProRule" id="PRU00169"/>
    </source>
</evidence>
<keyword evidence="7" id="KW-0472">Membrane</keyword>
<dbReference type="SUPFAM" id="SSF52172">
    <property type="entry name" value="CheY-like"/>
    <property type="match status" value="1"/>
</dbReference>
<dbReference type="FunFam" id="3.30.565.10:FF:000010">
    <property type="entry name" value="Sensor histidine kinase RcsC"/>
    <property type="match status" value="1"/>
</dbReference>
<dbReference type="PROSITE" id="PS50109">
    <property type="entry name" value="HIS_KIN"/>
    <property type="match status" value="1"/>
</dbReference>
<dbReference type="AlphaFoldDB" id="A0A556ML31"/>
<dbReference type="PANTHER" id="PTHR43047">
    <property type="entry name" value="TWO-COMPONENT HISTIDINE PROTEIN KINASE"/>
    <property type="match status" value="1"/>
</dbReference>
<evidence type="ECO:0000256" key="2">
    <source>
        <dbReference type="ARBA" id="ARBA00012438"/>
    </source>
</evidence>
<dbReference type="SMART" id="SM00387">
    <property type="entry name" value="HATPase_c"/>
    <property type="match status" value="1"/>
</dbReference>
<dbReference type="Pfam" id="PF00512">
    <property type="entry name" value="HisKA"/>
    <property type="match status" value="1"/>
</dbReference>
<evidence type="ECO:0000259" key="9">
    <source>
        <dbReference type="PROSITE" id="PS50110"/>
    </source>
</evidence>
<evidence type="ECO:0000259" key="8">
    <source>
        <dbReference type="PROSITE" id="PS50109"/>
    </source>
</evidence>
<dbReference type="InterPro" id="IPR004358">
    <property type="entry name" value="Sig_transdc_His_kin-like_C"/>
</dbReference>
<dbReference type="InterPro" id="IPR003661">
    <property type="entry name" value="HisK_dim/P_dom"/>
</dbReference>
<keyword evidence="7" id="KW-1133">Transmembrane helix</keyword>
<dbReference type="OrthoDB" id="9811889at2"/>
<dbReference type="InterPro" id="IPR003594">
    <property type="entry name" value="HATPase_dom"/>
</dbReference>
<dbReference type="Pfam" id="PF02518">
    <property type="entry name" value="HATPase_c"/>
    <property type="match status" value="1"/>
</dbReference>
<dbReference type="PROSITE" id="PS50113">
    <property type="entry name" value="PAC"/>
    <property type="match status" value="3"/>
</dbReference>
<dbReference type="Gene3D" id="3.30.565.10">
    <property type="entry name" value="Histidine kinase-like ATPase, C-terminal domain"/>
    <property type="match status" value="1"/>
</dbReference>
<feature type="domain" description="PAC" evidence="11">
    <location>
        <begin position="124"/>
        <end position="177"/>
    </location>
</feature>
<dbReference type="Pfam" id="PF08448">
    <property type="entry name" value="PAS_4"/>
    <property type="match status" value="1"/>
</dbReference>
<dbReference type="CDD" id="cd00082">
    <property type="entry name" value="HisKA"/>
    <property type="match status" value="1"/>
</dbReference>
<feature type="domain" description="PAS" evidence="10">
    <location>
        <begin position="437"/>
        <end position="509"/>
    </location>
</feature>